<organism evidence="9 10">
    <name type="scientific">Helicobacter mustelae (strain ATCC 43772 / CCUG 25715 / CIP 103759 / LMG 18044 / NCTC 12198 / R85-136P)</name>
    <name type="common">Campylobacter mustelae</name>
    <dbReference type="NCBI Taxonomy" id="679897"/>
    <lineage>
        <taxon>Bacteria</taxon>
        <taxon>Pseudomonadati</taxon>
        <taxon>Campylobacterota</taxon>
        <taxon>Epsilonproteobacteria</taxon>
        <taxon>Campylobacterales</taxon>
        <taxon>Helicobacteraceae</taxon>
        <taxon>Helicobacter</taxon>
    </lineage>
</organism>
<dbReference type="PANTHER" id="PTHR30012:SF0">
    <property type="entry name" value="TYPE II SECRETION SYSTEM PROTEIN F-RELATED"/>
    <property type="match status" value="1"/>
</dbReference>
<reference evidence="9 10" key="1">
    <citation type="journal article" date="2010" name="BMC Genomics">
        <title>Comparative genomics and proteomics of Helicobacter mustelae, an ulcerogenic and carcinogenic gastric pathogen.</title>
        <authorList>
            <person name="O'Toole P.W."/>
            <person name="Snelling W.J."/>
            <person name="Canchaya C."/>
            <person name="Forde B.M."/>
            <person name="Hardie K.R."/>
            <person name="Josenhans C."/>
            <person name="Graham R.L.J."/>
            <person name="McMullan G."/>
            <person name="Parkhill J."/>
            <person name="Belda E."/>
            <person name="Bentley S.D."/>
        </authorList>
    </citation>
    <scope>NUCLEOTIDE SEQUENCE [LARGE SCALE GENOMIC DNA]</scope>
    <source>
        <strain evidence="10">ATCC 43772 / LMG 18044 / NCTC 12198 / 12198</strain>
    </source>
</reference>
<dbReference type="GO" id="GO:0005886">
    <property type="term" value="C:plasma membrane"/>
    <property type="evidence" value="ECO:0007669"/>
    <property type="project" value="UniProtKB-SubCell"/>
</dbReference>
<keyword evidence="4 7" id="KW-0812">Transmembrane</keyword>
<feature type="transmembrane region" description="Helical" evidence="7">
    <location>
        <begin position="158"/>
        <end position="181"/>
    </location>
</feature>
<evidence type="ECO:0000256" key="7">
    <source>
        <dbReference type="SAM" id="Phobius"/>
    </source>
</evidence>
<comment type="similarity">
    <text evidence="2">Belongs to the GSP F family.</text>
</comment>
<dbReference type="PRINTS" id="PR00812">
    <property type="entry name" value="BCTERIALGSPF"/>
</dbReference>
<feature type="domain" description="Type II secretion system protein GspF" evidence="8">
    <location>
        <begin position="261"/>
        <end position="383"/>
    </location>
</feature>
<dbReference type="KEGG" id="hms:HMU14300"/>
<dbReference type="Pfam" id="PF00482">
    <property type="entry name" value="T2SSF"/>
    <property type="match status" value="2"/>
</dbReference>
<evidence type="ECO:0000256" key="5">
    <source>
        <dbReference type="ARBA" id="ARBA00022989"/>
    </source>
</evidence>
<evidence type="ECO:0000313" key="9">
    <source>
        <dbReference type="EMBL" id="CBG40683.1"/>
    </source>
</evidence>
<dbReference type="InterPro" id="IPR042094">
    <property type="entry name" value="T2SS_GspF_sf"/>
</dbReference>
<evidence type="ECO:0000259" key="8">
    <source>
        <dbReference type="Pfam" id="PF00482"/>
    </source>
</evidence>
<dbReference type="PANTHER" id="PTHR30012">
    <property type="entry name" value="GENERAL SECRETION PATHWAY PROTEIN"/>
    <property type="match status" value="1"/>
</dbReference>
<proteinExistence type="inferred from homology"/>
<dbReference type="Gene3D" id="1.20.81.30">
    <property type="entry name" value="Type II secretion system (T2SS), domain F"/>
    <property type="match status" value="2"/>
</dbReference>
<comment type="subcellular location">
    <subcellularLocation>
        <location evidence="1">Cell membrane</location>
        <topology evidence="1">Multi-pass membrane protein</topology>
    </subcellularLocation>
</comment>
<sequence>MPRYRIKGIKNAHPISTTLSAKNLTEAEQKAQKIQITPISITLQQSFWRSKSPKEELIACFEQISLLLQSSLPLDEILQHCANISHPHLQGLLLQTKDGLQEGKTLPQSFEAFGQLLTPLHYALLEVGSKTGRLQENFLLIAKDLGQKHEFNKRLKKALFYPFIVLLGVVVTFFCAVILIIPEFEKLFSEKTLPFPTKSLIYLEHFLFHYGIFTLSFLAFLLLILRIFIKKSQKLRLFFHQSILDLPFFGHALLSRYLQNFFQSLYFFQNAGVDLQKGLQVSLETLHNSALQDAFSQMCRGLTEGSRLSVVSAQNKYLDSISTALLASGEQSGNLEHAFLHIAKYYEKKGMEIMDKILRSIEPFATVLMAAMVLYLALGIFLPIWDLQSAL</sequence>
<keyword evidence="6 7" id="KW-0472">Membrane</keyword>
<evidence type="ECO:0000256" key="2">
    <source>
        <dbReference type="ARBA" id="ARBA00005745"/>
    </source>
</evidence>
<evidence type="ECO:0000256" key="4">
    <source>
        <dbReference type="ARBA" id="ARBA00022692"/>
    </source>
</evidence>
<dbReference type="HOGENOM" id="CLU_035032_0_0_7"/>
<evidence type="ECO:0000256" key="3">
    <source>
        <dbReference type="ARBA" id="ARBA00022475"/>
    </source>
</evidence>
<dbReference type="eggNOG" id="COG1459">
    <property type="taxonomic scope" value="Bacteria"/>
</dbReference>
<dbReference type="EMBL" id="FN555004">
    <property type="protein sequence ID" value="CBG40683.1"/>
    <property type="molecule type" value="Genomic_DNA"/>
</dbReference>
<feature type="domain" description="Type II secretion system protein GspF" evidence="8">
    <location>
        <begin position="62"/>
        <end position="182"/>
    </location>
</feature>
<dbReference type="AlphaFoldDB" id="D3UJK7"/>
<keyword evidence="3" id="KW-1003">Cell membrane</keyword>
<accession>D3UJK7</accession>
<gene>
    <name evidence="9" type="primary">CtsF</name>
    <name evidence="9" type="synonym">GspF</name>
    <name evidence="9" type="ordered locus">HMU14300</name>
</gene>
<evidence type="ECO:0000256" key="6">
    <source>
        <dbReference type="ARBA" id="ARBA00023136"/>
    </source>
</evidence>
<evidence type="ECO:0000313" key="10">
    <source>
        <dbReference type="Proteomes" id="UP000001522"/>
    </source>
</evidence>
<dbReference type="InterPro" id="IPR003004">
    <property type="entry name" value="GspF/PilC"/>
</dbReference>
<dbReference type="RefSeq" id="WP_013023747.1">
    <property type="nucleotide sequence ID" value="NC_013949.1"/>
</dbReference>
<dbReference type="InterPro" id="IPR018076">
    <property type="entry name" value="T2SS_GspF_dom"/>
</dbReference>
<keyword evidence="5 7" id="KW-1133">Transmembrane helix</keyword>
<dbReference type="STRING" id="679897.HMU14300"/>
<dbReference type="Proteomes" id="UP000001522">
    <property type="component" value="Chromosome"/>
</dbReference>
<keyword evidence="10" id="KW-1185">Reference proteome</keyword>
<evidence type="ECO:0000256" key="1">
    <source>
        <dbReference type="ARBA" id="ARBA00004651"/>
    </source>
</evidence>
<name>D3UJK7_HELM1</name>
<feature type="transmembrane region" description="Helical" evidence="7">
    <location>
        <begin position="207"/>
        <end position="229"/>
    </location>
</feature>
<feature type="transmembrane region" description="Helical" evidence="7">
    <location>
        <begin position="364"/>
        <end position="385"/>
    </location>
</feature>
<protein>
    <submittedName>
        <fullName evidence="9">Putative general secretion pathway protein F, CtsF</fullName>
    </submittedName>
</protein>